<proteinExistence type="predicted"/>
<name>A0A6A5TZZ3_9PLEO</name>
<dbReference type="EMBL" id="ML976989">
    <property type="protein sequence ID" value="KAF1957279.1"/>
    <property type="molecule type" value="Genomic_DNA"/>
</dbReference>
<organism evidence="3 4">
    <name type="scientific">Byssothecium circinans</name>
    <dbReference type="NCBI Taxonomy" id="147558"/>
    <lineage>
        <taxon>Eukaryota</taxon>
        <taxon>Fungi</taxon>
        <taxon>Dikarya</taxon>
        <taxon>Ascomycota</taxon>
        <taxon>Pezizomycotina</taxon>
        <taxon>Dothideomycetes</taxon>
        <taxon>Pleosporomycetidae</taxon>
        <taxon>Pleosporales</taxon>
        <taxon>Massarineae</taxon>
        <taxon>Massarinaceae</taxon>
        <taxon>Byssothecium</taxon>
    </lineage>
</organism>
<dbReference type="Pfam" id="PF24883">
    <property type="entry name" value="NPHP3_N"/>
    <property type="match status" value="1"/>
</dbReference>
<dbReference type="AlphaFoldDB" id="A0A6A5TZZ3"/>
<evidence type="ECO:0000256" key="1">
    <source>
        <dbReference type="ARBA" id="ARBA00022737"/>
    </source>
</evidence>
<gene>
    <name evidence="3" type="ORF">CC80DRAFT_41626</name>
</gene>
<dbReference type="PANTHER" id="PTHR10039">
    <property type="entry name" value="AMELOGENIN"/>
    <property type="match status" value="1"/>
</dbReference>
<evidence type="ECO:0000313" key="3">
    <source>
        <dbReference type="EMBL" id="KAF1957279.1"/>
    </source>
</evidence>
<evidence type="ECO:0000259" key="2">
    <source>
        <dbReference type="Pfam" id="PF24883"/>
    </source>
</evidence>
<dbReference type="Proteomes" id="UP000800035">
    <property type="component" value="Unassembled WGS sequence"/>
</dbReference>
<reference evidence="3" key="1">
    <citation type="journal article" date="2020" name="Stud. Mycol.">
        <title>101 Dothideomycetes genomes: a test case for predicting lifestyles and emergence of pathogens.</title>
        <authorList>
            <person name="Haridas S."/>
            <person name="Albert R."/>
            <person name="Binder M."/>
            <person name="Bloem J."/>
            <person name="Labutti K."/>
            <person name="Salamov A."/>
            <person name="Andreopoulos B."/>
            <person name="Baker S."/>
            <person name="Barry K."/>
            <person name="Bills G."/>
            <person name="Bluhm B."/>
            <person name="Cannon C."/>
            <person name="Castanera R."/>
            <person name="Culley D."/>
            <person name="Daum C."/>
            <person name="Ezra D."/>
            <person name="Gonzalez J."/>
            <person name="Henrissat B."/>
            <person name="Kuo A."/>
            <person name="Liang C."/>
            <person name="Lipzen A."/>
            <person name="Lutzoni F."/>
            <person name="Magnuson J."/>
            <person name="Mondo S."/>
            <person name="Nolan M."/>
            <person name="Ohm R."/>
            <person name="Pangilinan J."/>
            <person name="Park H.-J."/>
            <person name="Ramirez L."/>
            <person name="Alfaro M."/>
            <person name="Sun H."/>
            <person name="Tritt A."/>
            <person name="Yoshinaga Y."/>
            <person name="Zwiers L.-H."/>
            <person name="Turgeon B."/>
            <person name="Goodwin S."/>
            <person name="Spatafora J."/>
            <person name="Crous P."/>
            <person name="Grigoriev I."/>
        </authorList>
    </citation>
    <scope>NUCLEOTIDE SEQUENCE</scope>
    <source>
        <strain evidence="3">CBS 675.92</strain>
    </source>
</reference>
<sequence length="249" mass="28027">MVIQHLLETDSVAFFYISANASVLDPSRTVHNDVNNIFQSILAQCSIQSDGTVASHIQSVFDSSDRQSSGGCDMTLSVVLSNLKTILHERGEIQKTFVFDALDECKEPGKFLEYLADVMKAVPKLRVFISTHFGLNVGDYFDSPRLLSVGEQNSADINSYVNREVGRRGKKMTPHQAERLKRALNKQADGVFRWIVLELDIFFPRTQRQGGRMLSKDVDRKLSKLESSQAPPVGRLFEAYEELYKYALG</sequence>
<dbReference type="InterPro" id="IPR056884">
    <property type="entry name" value="NPHP3-like_N"/>
</dbReference>
<evidence type="ECO:0000313" key="4">
    <source>
        <dbReference type="Proteomes" id="UP000800035"/>
    </source>
</evidence>
<protein>
    <recommendedName>
        <fullName evidence="2">Nephrocystin 3-like N-terminal domain-containing protein</fullName>
    </recommendedName>
</protein>
<feature type="domain" description="Nephrocystin 3-like N-terminal" evidence="2">
    <location>
        <begin position="2"/>
        <end position="130"/>
    </location>
</feature>
<dbReference type="OrthoDB" id="7464126at2759"/>
<keyword evidence="4" id="KW-1185">Reference proteome</keyword>
<dbReference type="PANTHER" id="PTHR10039:SF16">
    <property type="entry name" value="GPI INOSITOL-DEACYLASE"/>
    <property type="match status" value="1"/>
</dbReference>
<keyword evidence="1" id="KW-0677">Repeat</keyword>
<accession>A0A6A5TZZ3</accession>